<protein>
    <submittedName>
        <fullName evidence="1">22_t:CDS:1</fullName>
    </submittedName>
</protein>
<keyword evidence="2" id="KW-1185">Reference proteome</keyword>
<feature type="non-terminal residue" evidence="1">
    <location>
        <position position="184"/>
    </location>
</feature>
<accession>A0ACA9KSZ3</accession>
<proteinExistence type="predicted"/>
<gene>
    <name evidence="1" type="ORF">SCALOS_LOCUS2698</name>
</gene>
<reference evidence="1" key="1">
    <citation type="submission" date="2021-06" db="EMBL/GenBank/DDBJ databases">
        <authorList>
            <person name="Kallberg Y."/>
            <person name="Tangrot J."/>
            <person name="Rosling A."/>
        </authorList>
    </citation>
    <scope>NUCLEOTIDE SEQUENCE</scope>
    <source>
        <strain evidence="1">AU212A</strain>
    </source>
</reference>
<name>A0ACA9KSZ3_9GLOM</name>
<sequence length="184" mass="20080">MSCFVPTNLVVVAVKSIIFWQWANQIINVAINYSNANKTIMMSLKETAIAYASAVTKSCGLAVGLTQAVPRLKSTRGILAILVPFVAVASAGTVNVYLMRLKEIRNGIDVYDADGIIWLEKTILLKNNPKLAIPINLVCLITLSLTIALPLAIAAFPQKAVIDPLKLEDTFWNLKDKNGEAIRQ</sequence>
<evidence type="ECO:0000313" key="1">
    <source>
        <dbReference type="EMBL" id="CAG8487651.1"/>
    </source>
</evidence>
<comment type="caution">
    <text evidence="1">The sequence shown here is derived from an EMBL/GenBank/DDBJ whole genome shotgun (WGS) entry which is preliminary data.</text>
</comment>
<dbReference type="EMBL" id="CAJVPM010002511">
    <property type="protein sequence ID" value="CAG8487651.1"/>
    <property type="molecule type" value="Genomic_DNA"/>
</dbReference>
<dbReference type="Proteomes" id="UP000789860">
    <property type="component" value="Unassembled WGS sequence"/>
</dbReference>
<organism evidence="1 2">
    <name type="scientific">Scutellospora calospora</name>
    <dbReference type="NCBI Taxonomy" id="85575"/>
    <lineage>
        <taxon>Eukaryota</taxon>
        <taxon>Fungi</taxon>
        <taxon>Fungi incertae sedis</taxon>
        <taxon>Mucoromycota</taxon>
        <taxon>Glomeromycotina</taxon>
        <taxon>Glomeromycetes</taxon>
        <taxon>Diversisporales</taxon>
        <taxon>Gigasporaceae</taxon>
        <taxon>Scutellospora</taxon>
    </lineage>
</organism>
<evidence type="ECO:0000313" key="2">
    <source>
        <dbReference type="Proteomes" id="UP000789860"/>
    </source>
</evidence>